<dbReference type="GO" id="GO:0009897">
    <property type="term" value="C:external side of plasma membrane"/>
    <property type="evidence" value="ECO:0007669"/>
    <property type="project" value="TreeGrafter"/>
</dbReference>
<comment type="subcellular location">
    <subcellularLocation>
        <location evidence="1">Membrane</location>
        <topology evidence="1">Single-pass type I membrane protein</topology>
    </subcellularLocation>
</comment>
<protein>
    <submittedName>
        <fullName evidence="12">HA1F protein</fullName>
    </submittedName>
</protein>
<keyword evidence="6" id="KW-1133">Transmembrane helix</keyword>
<gene>
    <name evidence="12" type="primary">Ha1f_1</name>
    <name evidence="12" type="ORF">SINWEB_R07218</name>
</gene>
<dbReference type="Pfam" id="PF00129">
    <property type="entry name" value="MHC_I"/>
    <property type="match status" value="1"/>
</dbReference>
<dbReference type="Gene3D" id="3.30.500.10">
    <property type="entry name" value="MHC class I-like antigen recognition-like"/>
    <property type="match status" value="1"/>
</dbReference>
<feature type="domain" description="MHC class I-like antigen recognition-like" evidence="11">
    <location>
        <begin position="2"/>
        <end position="97"/>
    </location>
</feature>
<accession>A0A7K4U4I5</accession>
<dbReference type="PANTHER" id="PTHR16675">
    <property type="entry name" value="MHC CLASS I-RELATED"/>
    <property type="match status" value="1"/>
</dbReference>
<dbReference type="PRINTS" id="PR01638">
    <property type="entry name" value="MHCCLASSI"/>
</dbReference>
<evidence type="ECO:0000256" key="4">
    <source>
        <dbReference type="ARBA" id="ARBA00022729"/>
    </source>
</evidence>
<dbReference type="GO" id="GO:0006955">
    <property type="term" value="P:immune response"/>
    <property type="evidence" value="ECO:0007669"/>
    <property type="project" value="TreeGrafter"/>
</dbReference>
<keyword evidence="4" id="KW-0732">Signal</keyword>
<dbReference type="EMBL" id="VXBN01007452">
    <property type="protein sequence ID" value="NWR04398.1"/>
    <property type="molecule type" value="Genomic_DNA"/>
</dbReference>
<dbReference type="InterPro" id="IPR050208">
    <property type="entry name" value="MHC_class-I_related"/>
</dbReference>
<comment type="caution">
    <text evidence="12">The sequence shown here is derived from an EMBL/GenBank/DDBJ whole genome shotgun (WGS) entry which is preliminary data.</text>
</comment>
<evidence type="ECO:0000256" key="6">
    <source>
        <dbReference type="ARBA" id="ARBA00022989"/>
    </source>
</evidence>
<evidence type="ECO:0000256" key="1">
    <source>
        <dbReference type="ARBA" id="ARBA00004479"/>
    </source>
</evidence>
<keyword evidence="13" id="KW-1185">Reference proteome</keyword>
<keyword evidence="3" id="KW-0812">Transmembrane</keyword>
<dbReference type="InterPro" id="IPR001039">
    <property type="entry name" value="MHC_I_a_a1/a2"/>
</dbReference>
<keyword evidence="7" id="KW-0472">Membrane</keyword>
<keyword evidence="2" id="KW-0490">MHC I</keyword>
<evidence type="ECO:0000313" key="13">
    <source>
        <dbReference type="Proteomes" id="UP000580691"/>
    </source>
</evidence>
<dbReference type="GO" id="GO:0042612">
    <property type="term" value="C:MHC class I protein complex"/>
    <property type="evidence" value="ECO:0007669"/>
    <property type="project" value="UniProtKB-KW"/>
</dbReference>
<dbReference type="SUPFAM" id="SSF54452">
    <property type="entry name" value="MHC antigen-recognition domain"/>
    <property type="match status" value="1"/>
</dbReference>
<feature type="non-terminal residue" evidence="12">
    <location>
        <position position="100"/>
    </location>
</feature>
<organism evidence="12 13">
    <name type="scientific">Sinosuthora webbiana</name>
    <dbReference type="NCBI Taxonomy" id="337173"/>
    <lineage>
        <taxon>Eukaryota</taxon>
        <taxon>Metazoa</taxon>
        <taxon>Chordata</taxon>
        <taxon>Craniata</taxon>
        <taxon>Vertebrata</taxon>
        <taxon>Euteleostomi</taxon>
        <taxon>Archelosauria</taxon>
        <taxon>Archosauria</taxon>
        <taxon>Dinosauria</taxon>
        <taxon>Saurischia</taxon>
        <taxon>Theropoda</taxon>
        <taxon>Coelurosauria</taxon>
        <taxon>Aves</taxon>
        <taxon>Neognathae</taxon>
        <taxon>Neoaves</taxon>
        <taxon>Telluraves</taxon>
        <taxon>Australaves</taxon>
        <taxon>Passeriformes</taxon>
        <taxon>Sylvioidea</taxon>
        <taxon>Sylviidae</taxon>
        <taxon>Sinosuthora</taxon>
    </lineage>
</organism>
<evidence type="ECO:0000256" key="7">
    <source>
        <dbReference type="ARBA" id="ARBA00023136"/>
    </source>
</evidence>
<proteinExistence type="inferred from homology"/>
<name>A0A7K4U4I5_9SYLV</name>
<evidence type="ECO:0000256" key="3">
    <source>
        <dbReference type="ARBA" id="ARBA00022692"/>
    </source>
</evidence>
<evidence type="ECO:0000259" key="11">
    <source>
        <dbReference type="Pfam" id="PF00129"/>
    </source>
</evidence>
<keyword evidence="8" id="KW-1015">Disulfide bond</keyword>
<dbReference type="InterPro" id="IPR011161">
    <property type="entry name" value="MHC_I-like_Ag-recog"/>
</dbReference>
<dbReference type="AlphaFoldDB" id="A0A7K4U4I5"/>
<reference evidence="12 13" key="1">
    <citation type="submission" date="2019-09" db="EMBL/GenBank/DDBJ databases">
        <title>Bird 10,000 Genomes (B10K) Project - Family phase.</title>
        <authorList>
            <person name="Zhang G."/>
        </authorList>
    </citation>
    <scope>NUCLEOTIDE SEQUENCE [LARGE SCALE GENOMIC DNA]</scope>
    <source>
        <strain evidence="12">B10K-DU-002-08</strain>
        <tissue evidence="12">Muscle</tissue>
    </source>
</reference>
<dbReference type="OrthoDB" id="9183726at2759"/>
<evidence type="ECO:0000256" key="8">
    <source>
        <dbReference type="ARBA" id="ARBA00023157"/>
    </source>
</evidence>
<sequence>RDRYNQSGGLHTLQLLRGCDLLSDGSVRGSYRYGYNGRDFLSFDLGSGRFVAADGAAEVTRRRWEQDGTVAEQKTNYLKHVCPEWLQKYVGYGQEELERK</sequence>
<evidence type="ECO:0000256" key="2">
    <source>
        <dbReference type="ARBA" id="ARBA00022451"/>
    </source>
</evidence>
<keyword evidence="5" id="KW-0391">Immunity</keyword>
<dbReference type="GO" id="GO:0002474">
    <property type="term" value="P:antigen processing and presentation of peptide antigen via MHC class I"/>
    <property type="evidence" value="ECO:0007669"/>
    <property type="project" value="UniProtKB-KW"/>
</dbReference>
<dbReference type="Proteomes" id="UP000580691">
    <property type="component" value="Unassembled WGS sequence"/>
</dbReference>
<evidence type="ECO:0000256" key="10">
    <source>
        <dbReference type="RuleBase" id="RU004439"/>
    </source>
</evidence>
<evidence type="ECO:0000256" key="5">
    <source>
        <dbReference type="ARBA" id="ARBA00022859"/>
    </source>
</evidence>
<comment type="similarity">
    <text evidence="10">Belongs to the MHC class I family.</text>
</comment>
<evidence type="ECO:0000313" key="12">
    <source>
        <dbReference type="EMBL" id="NWR04398.1"/>
    </source>
</evidence>
<feature type="non-terminal residue" evidence="12">
    <location>
        <position position="1"/>
    </location>
</feature>
<dbReference type="InterPro" id="IPR011162">
    <property type="entry name" value="MHC_I/II-like_Ag-recog"/>
</dbReference>
<dbReference type="GO" id="GO:0005615">
    <property type="term" value="C:extracellular space"/>
    <property type="evidence" value="ECO:0007669"/>
    <property type="project" value="TreeGrafter"/>
</dbReference>
<evidence type="ECO:0000256" key="9">
    <source>
        <dbReference type="ARBA" id="ARBA00023180"/>
    </source>
</evidence>
<dbReference type="InterPro" id="IPR037055">
    <property type="entry name" value="MHC_I-like_Ag-recog_sf"/>
</dbReference>
<keyword evidence="9" id="KW-0325">Glycoprotein</keyword>
<dbReference type="PANTHER" id="PTHR16675:SF242">
    <property type="entry name" value="MAJOR HISTOCOMPATIBILITY COMPLEX CLASS I-RELATED GENE PROTEIN"/>
    <property type="match status" value="1"/>
</dbReference>